<proteinExistence type="predicted"/>
<protein>
    <submittedName>
        <fullName evidence="2">Uncharacterized protein</fullName>
    </submittedName>
</protein>
<organism evidence="2 3">
    <name type="scientific">Lithospermum erythrorhizon</name>
    <name type="common">Purple gromwell</name>
    <name type="synonym">Lithospermum officinale var. erythrorhizon</name>
    <dbReference type="NCBI Taxonomy" id="34254"/>
    <lineage>
        <taxon>Eukaryota</taxon>
        <taxon>Viridiplantae</taxon>
        <taxon>Streptophyta</taxon>
        <taxon>Embryophyta</taxon>
        <taxon>Tracheophyta</taxon>
        <taxon>Spermatophyta</taxon>
        <taxon>Magnoliopsida</taxon>
        <taxon>eudicotyledons</taxon>
        <taxon>Gunneridae</taxon>
        <taxon>Pentapetalae</taxon>
        <taxon>asterids</taxon>
        <taxon>lamiids</taxon>
        <taxon>Boraginales</taxon>
        <taxon>Boraginaceae</taxon>
        <taxon>Boraginoideae</taxon>
        <taxon>Lithospermeae</taxon>
        <taxon>Lithospermum</taxon>
    </lineage>
</organism>
<dbReference type="AlphaFoldDB" id="A0AAV3RD11"/>
<evidence type="ECO:0000256" key="1">
    <source>
        <dbReference type="SAM" id="MobiDB-lite"/>
    </source>
</evidence>
<dbReference type="EMBL" id="BAABME010025855">
    <property type="protein sequence ID" value="GAA0172877.1"/>
    <property type="molecule type" value="Genomic_DNA"/>
</dbReference>
<keyword evidence="3" id="KW-1185">Reference proteome</keyword>
<dbReference type="Proteomes" id="UP001454036">
    <property type="component" value="Unassembled WGS sequence"/>
</dbReference>
<evidence type="ECO:0000313" key="3">
    <source>
        <dbReference type="Proteomes" id="UP001454036"/>
    </source>
</evidence>
<gene>
    <name evidence="2" type="ORF">LIER_41419</name>
</gene>
<reference evidence="2 3" key="1">
    <citation type="submission" date="2024-01" db="EMBL/GenBank/DDBJ databases">
        <title>The complete chloroplast genome sequence of Lithospermum erythrorhizon: insights into the phylogenetic relationship among Boraginaceae species and the maternal lineages of purple gromwells.</title>
        <authorList>
            <person name="Okada T."/>
            <person name="Watanabe K."/>
        </authorList>
    </citation>
    <scope>NUCLEOTIDE SEQUENCE [LARGE SCALE GENOMIC DNA]</scope>
</reference>
<sequence>MSQFHPLIHEADKKIVIIAYVEGLRMNKFKESLMRKSPSWKRSMSVLINTSGLRRGEKNREGAPSRQGEVLWTRSGRRIRDIPKQSSLGATPSPSSRMSRRRRTRRVVIATT</sequence>
<evidence type="ECO:0000313" key="2">
    <source>
        <dbReference type="EMBL" id="GAA0172877.1"/>
    </source>
</evidence>
<comment type="caution">
    <text evidence="2">The sequence shown here is derived from an EMBL/GenBank/DDBJ whole genome shotgun (WGS) entry which is preliminary data.</text>
</comment>
<name>A0AAV3RD11_LITER</name>
<accession>A0AAV3RD11</accession>
<feature type="region of interest" description="Disordered" evidence="1">
    <location>
        <begin position="80"/>
        <end position="112"/>
    </location>
</feature>